<keyword evidence="2" id="KW-1185">Reference proteome</keyword>
<comment type="caution">
    <text evidence="1">The sequence shown here is derived from an EMBL/GenBank/DDBJ whole genome shotgun (WGS) entry which is preliminary data.</text>
</comment>
<proteinExistence type="predicted"/>
<evidence type="ECO:0000313" key="2">
    <source>
        <dbReference type="Proteomes" id="UP000625283"/>
    </source>
</evidence>
<reference evidence="1 2" key="1">
    <citation type="submission" date="2021-01" db="EMBL/GenBank/DDBJ databases">
        <title>C459-1 draft genome sequence.</title>
        <authorList>
            <person name="Zhang X.-F."/>
        </authorList>
    </citation>
    <scope>NUCLEOTIDE SEQUENCE [LARGE SCALE GENOMIC DNA]</scope>
    <source>
        <strain evidence="2">C459-1</strain>
    </source>
</reference>
<gene>
    <name evidence="1" type="ORF">JKG61_05155</name>
</gene>
<name>A0ABS1R0B2_9SPHI</name>
<organism evidence="1 2">
    <name type="scientific">Sphingobacterium faecale</name>
    <dbReference type="NCBI Taxonomy" id="2803775"/>
    <lineage>
        <taxon>Bacteria</taxon>
        <taxon>Pseudomonadati</taxon>
        <taxon>Bacteroidota</taxon>
        <taxon>Sphingobacteriia</taxon>
        <taxon>Sphingobacteriales</taxon>
        <taxon>Sphingobacteriaceae</taxon>
        <taxon>Sphingobacterium</taxon>
    </lineage>
</organism>
<accession>A0ABS1R0B2</accession>
<dbReference type="Proteomes" id="UP000625283">
    <property type="component" value="Unassembled WGS sequence"/>
</dbReference>
<dbReference type="RefSeq" id="WP_202101904.1">
    <property type="nucleotide sequence ID" value="NZ_JAERTY010000002.1"/>
</dbReference>
<evidence type="ECO:0008006" key="3">
    <source>
        <dbReference type="Google" id="ProtNLM"/>
    </source>
</evidence>
<protein>
    <recommendedName>
        <fullName evidence="3">Outer membrane beta-barrel protein</fullName>
    </recommendedName>
</protein>
<dbReference type="EMBL" id="JAERTY010000002">
    <property type="protein sequence ID" value="MBL1408132.1"/>
    <property type="molecule type" value="Genomic_DNA"/>
</dbReference>
<evidence type="ECO:0000313" key="1">
    <source>
        <dbReference type="EMBL" id="MBL1408132.1"/>
    </source>
</evidence>
<sequence length="257" mass="28965">MKNFTKRMTLSWLALCINLIIYNEGYGQTKPKWYVVGGAGATALRDFSTTFGDLQYDVTESNASLSYKLESRPSFLINGGAGLSGTFVDNGTLGWDIGLNLRSAGFKLTPELLEQKGELSDFYNDMLPEFGKTKEFRYFAVHLPVSFTYLPFEHVGFKVGADLYYQFSSNITNDQIPFGVLGETMGLTTHYIPKYGRPFQAGAHVGVFAPINDRLRVDLDFFTDITPRLKIRPANPGVSDFNFREMGVRLNTRYYLK</sequence>